<dbReference type="Gene3D" id="1.10.357.10">
    <property type="entry name" value="Tetracycline Repressor, domain 2"/>
    <property type="match status" value="1"/>
</dbReference>
<dbReference type="InterPro" id="IPR008930">
    <property type="entry name" value="Terpenoid_cyclase/PrenylTrfase"/>
</dbReference>
<dbReference type="SUPFAM" id="SSF48498">
    <property type="entry name" value="Tetracyclin repressor-like, C-terminal domain"/>
    <property type="match status" value="1"/>
</dbReference>
<organism evidence="8 9">
    <name type="scientific">Candidatus Nitrospira allomarina</name>
    <dbReference type="NCBI Taxonomy" id="3020900"/>
    <lineage>
        <taxon>Bacteria</taxon>
        <taxon>Pseudomonadati</taxon>
        <taxon>Nitrospirota</taxon>
        <taxon>Nitrospiria</taxon>
        <taxon>Nitrospirales</taxon>
        <taxon>Nitrospiraceae</taxon>
        <taxon>Nitrospira</taxon>
    </lineage>
</organism>
<dbReference type="PROSITE" id="PS50977">
    <property type="entry name" value="HTH_TETR_2"/>
    <property type="match status" value="1"/>
</dbReference>
<evidence type="ECO:0000256" key="3">
    <source>
        <dbReference type="ARBA" id="ARBA00022737"/>
    </source>
</evidence>
<accession>A0AA96G7C4</accession>
<dbReference type="InterPro" id="IPR001647">
    <property type="entry name" value="HTH_TetR"/>
</dbReference>
<dbReference type="SUPFAM" id="SSF48239">
    <property type="entry name" value="Terpenoid cyclases/Protein prenyltransferases"/>
    <property type="match status" value="2"/>
</dbReference>
<evidence type="ECO:0000256" key="2">
    <source>
        <dbReference type="ARBA" id="ARBA00009755"/>
    </source>
</evidence>
<evidence type="ECO:0000256" key="1">
    <source>
        <dbReference type="ARBA" id="ARBA00004999"/>
    </source>
</evidence>
<keyword evidence="5 8" id="KW-0413">Isomerase</keyword>
<dbReference type="PRINTS" id="PR00455">
    <property type="entry name" value="HTHTETR"/>
</dbReference>
<dbReference type="Pfam" id="PF13249">
    <property type="entry name" value="SQHop_cyclase_N"/>
    <property type="match status" value="1"/>
</dbReference>
<dbReference type="Pfam" id="PF00440">
    <property type="entry name" value="TetR_N"/>
    <property type="match status" value="1"/>
</dbReference>
<dbReference type="InterPro" id="IPR032697">
    <property type="entry name" value="SQ_cyclase_N"/>
</dbReference>
<dbReference type="InterPro" id="IPR032696">
    <property type="entry name" value="SQ_cyclase_C"/>
</dbReference>
<dbReference type="GO" id="GO:0016104">
    <property type="term" value="P:triterpenoid biosynthetic process"/>
    <property type="evidence" value="ECO:0007669"/>
    <property type="project" value="InterPro"/>
</dbReference>
<dbReference type="SUPFAM" id="SSF46689">
    <property type="entry name" value="Homeodomain-like"/>
    <property type="match status" value="1"/>
</dbReference>
<sequence>MLTSTRYLILETAIDLLGRNGVSGLTLEHVAREAGISKGGLLYHFEGKEQLLAGLIELLIQDLERKQVGEFLTSSIHEEHPGMALGHEIVDNPVHNRSLRGEEIASILMAAFSINPHLLEPIRERYQNWQSIFLANTVDPTRSLLGRLAVEGLWFSEALGLAPPTREQRATFVLEIQSHTQSGEPMRDTSATTIPTPPNDAFAELASFKSHVEELERQAYQPTQTSARALLAKQNPRGFWQGDLTADTTLESDYVLLLLWLYPPENGVWEPRIQTKVKEAIRTILDRQLSDGGWNIYTEGPAEVNATTRAYVALRVGGYDPDQPLMQRARERILALGGLQATNSYTKNNLSMFGLFPRKYTPSVPPELVLIPGNVLYEISSWSRAIVVPLSILQASGVQHTVPGNWTVDELMVPNRKLRLPKKDPFSLLFHQVDKILKLWEKRGFKDVRAKAIREAEKWMLDHMRFTDGLGAIFPGMMYALMAMDALGYERDHPDFIDTLGQLEGLILEKEDALQFQPSLSPVWDTAISMFALGELGVGEPQAMQRAADWLLSKEIRRKGDWSVKRPDLQPGGWPFQFANELYPDIDDTAMVLLALQHAKASDPDRQTRAEGRAINWLLGMQSSDGGWAAFDVDNNWALLNKVPFADHNAMLDPSCPDITGRVLEALCRRDYTYQHPAIARAVQFLLGHQQPNGSWDGRWGVNYTYGTFLAVRGLRASGSPTANAAIQRAATWVRSIQNQDGGWGESCASYEKQEFVPASSTPSQTAWALLALEAAGDRTSKPVHRGIDWLLTNQNQQGEWDEELMTGTGFPNVFYLKYHLYSHYFPLLALATWQAGLKNS</sequence>
<dbReference type="NCBIfam" id="TIGR01507">
    <property type="entry name" value="hopene_cyclase"/>
    <property type="match status" value="1"/>
</dbReference>
<keyword evidence="3" id="KW-0677">Repeat</keyword>
<name>A0AA96G7C4_9BACT</name>
<dbReference type="InterPro" id="IPR006400">
    <property type="entry name" value="Hopene-cyclase"/>
</dbReference>
<dbReference type="NCBIfam" id="TIGR01787">
    <property type="entry name" value="squalene_cyclas"/>
    <property type="match status" value="1"/>
</dbReference>
<dbReference type="KEGG" id="nall:PP769_12205"/>
<evidence type="ECO:0000256" key="4">
    <source>
        <dbReference type="ARBA" id="ARBA00023125"/>
    </source>
</evidence>
<evidence type="ECO:0000313" key="9">
    <source>
        <dbReference type="Proteomes" id="UP001302719"/>
    </source>
</evidence>
<dbReference type="EC" id="5.4.99.17" evidence="8"/>
<evidence type="ECO:0000256" key="5">
    <source>
        <dbReference type="ARBA" id="ARBA00023235"/>
    </source>
</evidence>
<feature type="DNA-binding region" description="H-T-H motif" evidence="6">
    <location>
        <begin position="26"/>
        <end position="45"/>
    </location>
</feature>
<dbReference type="SFLD" id="SFLDG01016">
    <property type="entry name" value="Prenyltransferase_Like_2"/>
    <property type="match status" value="1"/>
</dbReference>
<reference evidence="8 9" key="1">
    <citation type="submission" date="2023-01" db="EMBL/GenBank/DDBJ databases">
        <title>Cultivation and genomic characterization of new, ubiquitous marine nitrite-oxidizing bacteria from the Nitrospirales.</title>
        <authorList>
            <person name="Mueller A.J."/>
            <person name="Daebeler A."/>
            <person name="Herbold C.W."/>
            <person name="Kirkegaard R.H."/>
            <person name="Daims H."/>
        </authorList>
    </citation>
    <scope>NUCLEOTIDE SEQUENCE [LARGE SCALE GENOMIC DNA]</scope>
    <source>
        <strain evidence="8 9">VA</strain>
    </source>
</reference>
<dbReference type="GO" id="GO:0003677">
    <property type="term" value="F:DNA binding"/>
    <property type="evidence" value="ECO:0007669"/>
    <property type="project" value="UniProtKB-UniRule"/>
</dbReference>
<dbReference type="Proteomes" id="UP001302719">
    <property type="component" value="Chromosome"/>
</dbReference>
<keyword evidence="9" id="KW-1185">Reference proteome</keyword>
<dbReference type="RefSeq" id="WP_312640459.1">
    <property type="nucleotide sequence ID" value="NZ_CP116967.1"/>
</dbReference>
<comment type="similarity">
    <text evidence="2">Belongs to the terpene cyclase/mutase family.</text>
</comment>
<dbReference type="InterPro" id="IPR009057">
    <property type="entry name" value="Homeodomain-like_sf"/>
</dbReference>
<keyword evidence="4 6" id="KW-0238">DNA-binding</keyword>
<dbReference type="Gene3D" id="1.50.10.20">
    <property type="match status" value="2"/>
</dbReference>
<evidence type="ECO:0000259" key="7">
    <source>
        <dbReference type="PROSITE" id="PS50977"/>
    </source>
</evidence>
<dbReference type="GO" id="GO:0051007">
    <property type="term" value="F:squalene-hopene cyclase activity"/>
    <property type="evidence" value="ECO:0007669"/>
    <property type="project" value="UniProtKB-EC"/>
</dbReference>
<evidence type="ECO:0000256" key="6">
    <source>
        <dbReference type="PROSITE-ProRule" id="PRU00335"/>
    </source>
</evidence>
<dbReference type="PANTHER" id="PTHR11764">
    <property type="entry name" value="TERPENE CYCLASE/MUTASE FAMILY MEMBER"/>
    <property type="match status" value="1"/>
</dbReference>
<feature type="domain" description="HTH tetR-type" evidence="7">
    <location>
        <begin position="3"/>
        <end position="63"/>
    </location>
</feature>
<dbReference type="PANTHER" id="PTHR11764:SF20">
    <property type="entry name" value="LANOSTEROL SYNTHASE"/>
    <property type="match status" value="1"/>
</dbReference>
<dbReference type="InterPro" id="IPR036271">
    <property type="entry name" value="Tet_transcr_reg_TetR-rel_C_sf"/>
</dbReference>
<dbReference type="AlphaFoldDB" id="A0AA96G7C4"/>
<dbReference type="Pfam" id="PF17937">
    <property type="entry name" value="TetR_C_28"/>
    <property type="match status" value="1"/>
</dbReference>
<gene>
    <name evidence="8" type="primary">shc</name>
    <name evidence="8" type="ORF">PP769_12205</name>
</gene>
<dbReference type="GO" id="GO:0005811">
    <property type="term" value="C:lipid droplet"/>
    <property type="evidence" value="ECO:0007669"/>
    <property type="project" value="InterPro"/>
</dbReference>
<proteinExistence type="inferred from homology"/>
<dbReference type="InterPro" id="IPR018333">
    <property type="entry name" value="Squalene_cyclase"/>
</dbReference>
<evidence type="ECO:0000313" key="8">
    <source>
        <dbReference type="EMBL" id="WNM56739.1"/>
    </source>
</evidence>
<dbReference type="Pfam" id="PF13243">
    <property type="entry name" value="SQHop_cyclase_C"/>
    <property type="match status" value="1"/>
</dbReference>
<comment type="pathway">
    <text evidence="1">Secondary metabolite biosynthesis; hopanoid biosynthesis.</text>
</comment>
<dbReference type="EMBL" id="CP116967">
    <property type="protein sequence ID" value="WNM56739.1"/>
    <property type="molecule type" value="Genomic_DNA"/>
</dbReference>
<dbReference type="InterPro" id="IPR041479">
    <property type="entry name" value="TetR_CgmR_C"/>
</dbReference>
<protein>
    <submittedName>
        <fullName evidence="8">Squalene--hopene cyclase</fullName>
        <ecNumber evidence="8">5.4.99.17</ecNumber>
    </submittedName>
</protein>